<dbReference type="Pfam" id="PF00512">
    <property type="entry name" value="HisKA"/>
    <property type="match status" value="1"/>
</dbReference>
<dbReference type="Gene3D" id="1.10.287.130">
    <property type="match status" value="1"/>
</dbReference>
<dbReference type="PATRIC" id="fig|742737.3.peg.4016"/>
<dbReference type="CDD" id="cd16922">
    <property type="entry name" value="HATPase_EvgS-ArcB-TorS-like"/>
    <property type="match status" value="1"/>
</dbReference>
<dbReference type="CDD" id="cd17546">
    <property type="entry name" value="REC_hyHK_CKI1_RcsC-like"/>
    <property type="match status" value="2"/>
</dbReference>
<dbReference type="InterPro" id="IPR036890">
    <property type="entry name" value="HATPase_C_sf"/>
</dbReference>
<comment type="caution">
    <text evidence="13">The sequence shown here is derived from an EMBL/GenBank/DDBJ whole genome shotgun (WGS) entry which is preliminary data.</text>
</comment>
<dbReference type="PROSITE" id="PS50110">
    <property type="entry name" value="RESPONSE_REGULATORY"/>
    <property type="match status" value="2"/>
</dbReference>
<dbReference type="SMART" id="SM00388">
    <property type="entry name" value="HisKA"/>
    <property type="match status" value="1"/>
</dbReference>
<dbReference type="Gene3D" id="3.40.50.2300">
    <property type="match status" value="2"/>
</dbReference>
<dbReference type="Proteomes" id="UP000005384">
    <property type="component" value="Unassembled WGS sequence"/>
</dbReference>
<feature type="compositionally biased region" description="Basic and acidic residues" evidence="10">
    <location>
        <begin position="1"/>
        <end position="23"/>
    </location>
</feature>
<keyword evidence="9" id="KW-0175">Coiled coil</keyword>
<feature type="domain" description="Histidine kinase" evidence="11">
    <location>
        <begin position="352"/>
        <end position="570"/>
    </location>
</feature>
<evidence type="ECO:0000256" key="7">
    <source>
        <dbReference type="ARBA" id="ARBA00024867"/>
    </source>
</evidence>
<dbReference type="EMBL" id="ADLN01000111">
    <property type="protein sequence ID" value="EHI58031.1"/>
    <property type="molecule type" value="Genomic_DNA"/>
</dbReference>
<feature type="modified residue" description="4-aspartylphosphate" evidence="8">
    <location>
        <position position="640"/>
    </location>
</feature>
<evidence type="ECO:0000256" key="1">
    <source>
        <dbReference type="ARBA" id="ARBA00000085"/>
    </source>
</evidence>
<evidence type="ECO:0000256" key="9">
    <source>
        <dbReference type="SAM" id="Coils"/>
    </source>
</evidence>
<feature type="modified residue" description="4-aspartylphosphate" evidence="8">
    <location>
        <position position="780"/>
    </location>
</feature>
<dbReference type="SUPFAM" id="SSF47384">
    <property type="entry name" value="Homodimeric domain of signal transducing histidine kinase"/>
    <property type="match status" value="1"/>
</dbReference>
<dbReference type="PRINTS" id="PR00344">
    <property type="entry name" value="BCTRLSENSOR"/>
</dbReference>
<feature type="domain" description="Response regulatory" evidence="12">
    <location>
        <begin position="586"/>
        <end position="706"/>
    </location>
</feature>
<dbReference type="InterPro" id="IPR003661">
    <property type="entry name" value="HisK_dim/P_dom"/>
</dbReference>
<evidence type="ECO:0000256" key="8">
    <source>
        <dbReference type="PROSITE-ProRule" id="PRU00169"/>
    </source>
</evidence>
<dbReference type="PANTHER" id="PTHR45339:SF5">
    <property type="entry name" value="HISTIDINE KINASE"/>
    <property type="match status" value="1"/>
</dbReference>
<dbReference type="EC" id="2.7.13.3" evidence="2"/>
<dbReference type="Gene3D" id="3.30.450.20">
    <property type="entry name" value="PAS domain"/>
    <property type="match status" value="1"/>
</dbReference>
<evidence type="ECO:0000256" key="5">
    <source>
        <dbReference type="ARBA" id="ARBA00022777"/>
    </source>
</evidence>
<dbReference type="GO" id="GO:0000155">
    <property type="term" value="F:phosphorelay sensor kinase activity"/>
    <property type="evidence" value="ECO:0007669"/>
    <property type="project" value="InterPro"/>
</dbReference>
<feature type="domain" description="Response regulatory" evidence="12">
    <location>
        <begin position="728"/>
        <end position="849"/>
    </location>
</feature>
<dbReference type="SUPFAM" id="SSF55785">
    <property type="entry name" value="PYP-like sensor domain (PAS domain)"/>
    <property type="match status" value="1"/>
</dbReference>
<organism evidence="13 14">
    <name type="scientific">Hungatella hathewayi WAL-18680</name>
    <dbReference type="NCBI Taxonomy" id="742737"/>
    <lineage>
        <taxon>Bacteria</taxon>
        <taxon>Bacillati</taxon>
        <taxon>Bacillota</taxon>
        <taxon>Clostridia</taxon>
        <taxon>Lachnospirales</taxon>
        <taxon>Lachnospiraceae</taxon>
        <taxon>Hungatella</taxon>
    </lineage>
</organism>
<reference evidence="13 14" key="1">
    <citation type="submission" date="2011-08" db="EMBL/GenBank/DDBJ databases">
        <title>The Genome Sequence of Clostridium hathewayi WAL-18680.</title>
        <authorList>
            <consortium name="The Broad Institute Genome Sequencing Platform"/>
            <person name="Earl A."/>
            <person name="Ward D."/>
            <person name="Feldgarden M."/>
            <person name="Gevers D."/>
            <person name="Finegold S.M."/>
            <person name="Summanen P.H."/>
            <person name="Molitoris D.R."/>
            <person name="Song M."/>
            <person name="Daigneault M."/>
            <person name="Allen-Vercoe E."/>
            <person name="Young S.K."/>
            <person name="Zeng Q."/>
            <person name="Gargeya S."/>
            <person name="Fitzgerald M."/>
            <person name="Haas B."/>
            <person name="Abouelleil A."/>
            <person name="Alvarado L."/>
            <person name="Arachchi H.M."/>
            <person name="Berlin A."/>
            <person name="Brown A."/>
            <person name="Chapman S.B."/>
            <person name="Chen Z."/>
            <person name="Dunbar C."/>
            <person name="Freedman E."/>
            <person name="Gearin G."/>
            <person name="Gellesch M."/>
            <person name="Goldberg J."/>
            <person name="Griggs A."/>
            <person name="Gujja S."/>
            <person name="Heiman D."/>
            <person name="Howarth C."/>
            <person name="Larson L."/>
            <person name="Lui A."/>
            <person name="MacDonald P.J.P."/>
            <person name="Montmayeur A."/>
            <person name="Murphy C."/>
            <person name="Neiman D."/>
            <person name="Pearson M."/>
            <person name="Priest M."/>
            <person name="Roberts A."/>
            <person name="Saif S."/>
            <person name="Shea T."/>
            <person name="Shenoy N."/>
            <person name="Sisk P."/>
            <person name="Stolte C."/>
            <person name="Sykes S."/>
            <person name="Wortman J."/>
            <person name="Nusbaum C."/>
            <person name="Birren B."/>
        </authorList>
    </citation>
    <scope>NUCLEOTIDE SEQUENCE [LARGE SCALE GENOMIC DNA]</scope>
    <source>
        <strain evidence="13 14">WAL-18680</strain>
    </source>
</reference>
<evidence type="ECO:0000256" key="4">
    <source>
        <dbReference type="ARBA" id="ARBA00022553"/>
    </source>
</evidence>
<feature type="coiled-coil region" evidence="9">
    <location>
        <begin position="315"/>
        <end position="345"/>
    </location>
</feature>
<dbReference type="HOGENOM" id="CLU_000445_114_15_9"/>
<dbReference type="InterPro" id="IPR011006">
    <property type="entry name" value="CheY-like_superfamily"/>
</dbReference>
<keyword evidence="5" id="KW-0808">Transferase</keyword>
<feature type="compositionally biased region" description="Basic and acidic residues" evidence="10">
    <location>
        <begin position="34"/>
        <end position="48"/>
    </location>
</feature>
<dbReference type="InterPro" id="IPR005467">
    <property type="entry name" value="His_kinase_dom"/>
</dbReference>
<dbReference type="CDD" id="cd00082">
    <property type="entry name" value="HisKA"/>
    <property type="match status" value="1"/>
</dbReference>
<dbReference type="InterPro" id="IPR003594">
    <property type="entry name" value="HATPase_dom"/>
</dbReference>
<evidence type="ECO:0000256" key="2">
    <source>
        <dbReference type="ARBA" id="ARBA00012438"/>
    </source>
</evidence>
<evidence type="ECO:0000259" key="11">
    <source>
        <dbReference type="PROSITE" id="PS50109"/>
    </source>
</evidence>
<dbReference type="PROSITE" id="PS50109">
    <property type="entry name" value="HIS_KIN"/>
    <property type="match status" value="1"/>
</dbReference>
<evidence type="ECO:0000259" key="12">
    <source>
        <dbReference type="PROSITE" id="PS50110"/>
    </source>
</evidence>
<proteinExistence type="predicted"/>
<keyword evidence="5" id="KW-0418">Kinase</keyword>
<dbReference type="SMART" id="SM00448">
    <property type="entry name" value="REC"/>
    <property type="match status" value="2"/>
</dbReference>
<dbReference type="Pfam" id="PF00072">
    <property type="entry name" value="Response_reg"/>
    <property type="match status" value="2"/>
</dbReference>
<name>G5IKK2_9FIRM</name>
<dbReference type="SUPFAM" id="SSF52172">
    <property type="entry name" value="CheY-like"/>
    <property type="match status" value="2"/>
</dbReference>
<keyword evidence="6" id="KW-0902">Two-component regulatory system</keyword>
<comment type="catalytic activity">
    <reaction evidence="1">
        <text>ATP + protein L-histidine = ADP + protein N-phospho-L-histidine.</text>
        <dbReference type="EC" id="2.7.13.3"/>
    </reaction>
</comment>
<dbReference type="Pfam" id="PF02518">
    <property type="entry name" value="HATPase_c"/>
    <property type="match status" value="1"/>
</dbReference>
<protein>
    <recommendedName>
        <fullName evidence="3">Stage 0 sporulation protein A homolog</fullName>
        <ecNumber evidence="2">2.7.13.3</ecNumber>
    </recommendedName>
</protein>
<evidence type="ECO:0000313" key="14">
    <source>
        <dbReference type="Proteomes" id="UP000005384"/>
    </source>
</evidence>
<evidence type="ECO:0000313" key="13">
    <source>
        <dbReference type="EMBL" id="EHI58031.1"/>
    </source>
</evidence>
<dbReference type="SMART" id="SM00387">
    <property type="entry name" value="HATPase_c"/>
    <property type="match status" value="1"/>
</dbReference>
<keyword evidence="14" id="KW-1185">Reference proteome</keyword>
<comment type="function">
    <text evidence="7">May play the central regulatory role in sporulation. It may be an element of the effector pathway responsible for the activation of sporulation genes in response to nutritional stress. Spo0A may act in concert with spo0H (a sigma factor) to control the expression of some genes that are critical to the sporulation process.</text>
</comment>
<dbReference type="InterPro" id="IPR036097">
    <property type="entry name" value="HisK_dim/P_sf"/>
</dbReference>
<gene>
    <name evidence="13" type="ORF">HMPREF9473_04030</name>
</gene>
<dbReference type="Gene3D" id="3.30.565.10">
    <property type="entry name" value="Histidine kinase-like ATPase, C-terminal domain"/>
    <property type="match status" value="1"/>
</dbReference>
<feature type="region of interest" description="Disordered" evidence="10">
    <location>
        <begin position="1"/>
        <end position="64"/>
    </location>
</feature>
<dbReference type="InterPro" id="IPR004358">
    <property type="entry name" value="Sig_transdc_His_kin-like_C"/>
</dbReference>
<evidence type="ECO:0000256" key="6">
    <source>
        <dbReference type="ARBA" id="ARBA00023012"/>
    </source>
</evidence>
<keyword evidence="4 8" id="KW-0597">Phosphoprotein</keyword>
<dbReference type="AlphaFoldDB" id="G5IKK2"/>
<accession>G5IKK2</accession>
<dbReference type="PANTHER" id="PTHR45339">
    <property type="entry name" value="HYBRID SIGNAL TRANSDUCTION HISTIDINE KINASE J"/>
    <property type="match status" value="1"/>
</dbReference>
<dbReference type="InterPro" id="IPR001789">
    <property type="entry name" value="Sig_transdc_resp-reg_receiver"/>
</dbReference>
<evidence type="ECO:0000256" key="3">
    <source>
        <dbReference type="ARBA" id="ARBA00018672"/>
    </source>
</evidence>
<dbReference type="InterPro" id="IPR035965">
    <property type="entry name" value="PAS-like_dom_sf"/>
</dbReference>
<sequence>MKETFEDGKKMEEQKEEQVKIQAEEQMEEPVEGPSKEPAKKQSGEPVEKPMGNQNGNHGTGALMGSDVAGDYEMLMNTMQVSVSKHILDEHFTVVWSNDFYYQLIRYPRDEYEELFHNRPDIYYPYHHYEEELVNITRVVLEAQEKGRSQYSLITRMPVKGGGHVWVQMNGVFTKDTYNGYPIAYTVMTDVDDFVKMQKAQSITYNNIPGFVAKYLIRDYLHIELLEANNQFMEFFGTSKDRPMNDVLFRMNVDTNKDSIIPQMDQVMRGERVRFLAKLSNREGRTLFMQTNGECVDWIDGSPVYLMTYIDVTDLTELREMQAKLEEQKQQLQDALAGAQKANAAKREFLSRMSHEIRTPLNAIIGMTTIATAHLNDRERMEDCLGKITFSSRHLLALINDILDMSKIEDGKLSVNHAPFYLKQVLDSVTTIIYPQAVAQGVDFKVSVQDMAEEELLGDAMRVNQILINLLSNAVKFTPEGGKVQLDIRRLVQQEGMRLRFTVSDNGRGMSEDFLEHRLFQSFEQENGIGGTGLGMSITKNLVGLLDGTITVKSRMGEGTVFTLELPFELSGRRQIVRYPAMGTLRVLVSDDDPDDCAYATLLLEKFGIEARWVLSGREAVASIRQAYDTGDAYDICLIDWKMPEMDGIETTRQIRDIVGPDTLIIIITAYDYSAIETEARAAGANLFLSKPLFASTLYNTLLAATELGGALPKTAPLAQTETLAGRRILVVEDNELNMEIAVEILKMAGAIVSSARDGQEAVDWFLGEDGRTCDAILMDIQMTVMDGYQATRAIRNSGCPNAASIPIIAMTANAFREDVAAALEAGMNAHVAKPIEVEELYGKLCEFMQ</sequence>
<dbReference type="SUPFAM" id="SSF55874">
    <property type="entry name" value="ATPase domain of HSP90 chaperone/DNA topoisomerase II/histidine kinase"/>
    <property type="match status" value="1"/>
</dbReference>
<evidence type="ECO:0000256" key="10">
    <source>
        <dbReference type="SAM" id="MobiDB-lite"/>
    </source>
</evidence>